<gene>
    <name evidence="1" type="ORF">DXC51_26675</name>
</gene>
<dbReference type="AlphaFoldDB" id="A0A3E3HW24"/>
<reference evidence="1" key="1">
    <citation type="submission" date="2018-08" db="EMBL/GenBank/DDBJ databases">
        <title>A genome reference for cultivated species of the human gut microbiota.</title>
        <authorList>
            <person name="Zou Y."/>
            <person name="Xue W."/>
            <person name="Luo G."/>
        </authorList>
    </citation>
    <scope>NUCLEOTIDE SEQUENCE [LARGE SCALE GENOMIC DNA]</scope>
    <source>
        <strain evidence="1">TF05-5AC</strain>
    </source>
</reference>
<dbReference type="GeneID" id="97990342"/>
<dbReference type="Proteomes" id="UP000260812">
    <property type="component" value="Unassembled WGS sequence"/>
</dbReference>
<proteinExistence type="predicted"/>
<name>A0A3E3HW24_9FIRM</name>
<protein>
    <submittedName>
        <fullName evidence="1">Uncharacterized protein</fullName>
    </submittedName>
</protein>
<sequence>MTDMEKKVMLRLCAKVIQYADFETDRQAKRLVNWVILDNQRKQNNNEICSLMAEYKKGEPERRESIREALERGKEICGRRDELYESQQKVKHKLWKLEREI</sequence>
<dbReference type="EMBL" id="QVLV01000032">
    <property type="protein sequence ID" value="RGE56026.1"/>
    <property type="molecule type" value="Genomic_DNA"/>
</dbReference>
<accession>A0A3E3HW24</accession>
<evidence type="ECO:0000313" key="1">
    <source>
        <dbReference type="EMBL" id="RGE56026.1"/>
    </source>
</evidence>
<comment type="caution">
    <text evidence="1">The sequence shown here is derived from an EMBL/GenBank/DDBJ whole genome shotgun (WGS) entry which is preliminary data.</text>
</comment>
<dbReference type="RefSeq" id="WP_117545758.1">
    <property type="nucleotide sequence ID" value="NZ_JBKVLI010000011.1"/>
</dbReference>
<organism evidence="1 2">
    <name type="scientific">Eisenbergiella massiliensis</name>
    <dbReference type="NCBI Taxonomy" id="1720294"/>
    <lineage>
        <taxon>Bacteria</taxon>
        <taxon>Bacillati</taxon>
        <taxon>Bacillota</taxon>
        <taxon>Clostridia</taxon>
        <taxon>Lachnospirales</taxon>
        <taxon>Lachnospiraceae</taxon>
        <taxon>Eisenbergiella</taxon>
    </lineage>
</organism>
<evidence type="ECO:0000313" key="2">
    <source>
        <dbReference type="Proteomes" id="UP000260812"/>
    </source>
</evidence>
<keyword evidence="2" id="KW-1185">Reference proteome</keyword>